<keyword evidence="4" id="KW-1185">Reference proteome</keyword>
<feature type="domain" description="Ribosome biogenesis protein BMS1/TSR1 C-terminal" evidence="1">
    <location>
        <begin position="2"/>
        <end position="90"/>
    </location>
</feature>
<dbReference type="EMBL" id="JAJJMA010013152">
    <property type="protein sequence ID" value="MCL7022621.1"/>
    <property type="molecule type" value="Genomic_DNA"/>
</dbReference>
<proteinExistence type="predicted"/>
<evidence type="ECO:0000313" key="3">
    <source>
        <dbReference type="EMBL" id="MCL7038941.1"/>
    </source>
</evidence>
<organism evidence="2 4">
    <name type="scientific">Papaver nudicaule</name>
    <name type="common">Iceland poppy</name>
    <dbReference type="NCBI Taxonomy" id="74823"/>
    <lineage>
        <taxon>Eukaryota</taxon>
        <taxon>Viridiplantae</taxon>
        <taxon>Streptophyta</taxon>
        <taxon>Embryophyta</taxon>
        <taxon>Tracheophyta</taxon>
        <taxon>Spermatophyta</taxon>
        <taxon>Magnoliopsida</taxon>
        <taxon>Ranunculales</taxon>
        <taxon>Papaveraceae</taxon>
        <taxon>Papaveroideae</taxon>
        <taxon>Papaver</taxon>
    </lineage>
</organism>
<dbReference type="GO" id="GO:0034511">
    <property type="term" value="F:U3 snoRNA binding"/>
    <property type="evidence" value="ECO:0007669"/>
    <property type="project" value="TreeGrafter"/>
</dbReference>
<dbReference type="GO" id="GO:0000462">
    <property type="term" value="P:maturation of SSU-rRNA from tricistronic rRNA transcript (SSU-rRNA, 5.8S rRNA, LSU-rRNA)"/>
    <property type="evidence" value="ECO:0007669"/>
    <property type="project" value="TreeGrafter"/>
</dbReference>
<dbReference type="Pfam" id="PF04950">
    <property type="entry name" value="RIBIOP_C"/>
    <property type="match status" value="1"/>
</dbReference>
<dbReference type="InterPro" id="IPR039761">
    <property type="entry name" value="Bms1/Tsr1"/>
</dbReference>
<dbReference type="InterPro" id="IPR007034">
    <property type="entry name" value="BMS1_TSR1_C"/>
</dbReference>
<dbReference type="AlphaFoldDB" id="A0AA41RQH0"/>
<dbReference type="GO" id="GO:0003924">
    <property type="term" value="F:GTPase activity"/>
    <property type="evidence" value="ECO:0007669"/>
    <property type="project" value="TreeGrafter"/>
</dbReference>
<accession>A0AA41RQH0</accession>
<name>A0AA41RQH0_PAPNU</name>
<dbReference type="Proteomes" id="UP001177140">
    <property type="component" value="Unassembled WGS sequence"/>
</dbReference>
<dbReference type="EMBL" id="JAJJMA010195698">
    <property type="protein sequence ID" value="MCL7038941.1"/>
    <property type="molecule type" value="Genomic_DNA"/>
</dbReference>
<dbReference type="PANTHER" id="PTHR12858">
    <property type="entry name" value="RIBOSOME BIOGENESIS PROTEIN"/>
    <property type="match status" value="1"/>
</dbReference>
<dbReference type="GO" id="GO:0005525">
    <property type="term" value="F:GTP binding"/>
    <property type="evidence" value="ECO:0007669"/>
    <property type="project" value="TreeGrafter"/>
</dbReference>
<evidence type="ECO:0000313" key="4">
    <source>
        <dbReference type="Proteomes" id="UP001177140"/>
    </source>
</evidence>
<gene>
    <name evidence="2" type="ORF">MKW94_006931</name>
    <name evidence="3" type="ORF">MKW94_025452</name>
</gene>
<evidence type="ECO:0000313" key="2">
    <source>
        <dbReference type="EMBL" id="MCL7022621.1"/>
    </source>
</evidence>
<reference evidence="2" key="1">
    <citation type="submission" date="2022-03" db="EMBL/GenBank/DDBJ databases">
        <title>A functionally conserved STORR gene fusion in Papaver species that diverged 16.8 million years ago.</title>
        <authorList>
            <person name="Catania T."/>
        </authorList>
    </citation>
    <scope>NUCLEOTIDE SEQUENCE</scope>
    <source>
        <strain evidence="2">S-191538</strain>
    </source>
</reference>
<comment type="caution">
    <text evidence="2">The sequence shown here is derived from an EMBL/GenBank/DDBJ whole genome shotgun (WGS) entry which is preliminary data.</text>
</comment>
<dbReference type="GO" id="GO:0000479">
    <property type="term" value="P:endonucleolytic cleavage of tricistronic rRNA transcript (SSU-rRNA, 5.8S rRNA, LSU-rRNA)"/>
    <property type="evidence" value="ECO:0007669"/>
    <property type="project" value="TreeGrafter"/>
</dbReference>
<evidence type="ECO:0000259" key="1">
    <source>
        <dbReference type="Pfam" id="PF04950"/>
    </source>
</evidence>
<dbReference type="GO" id="GO:0030686">
    <property type="term" value="C:90S preribosome"/>
    <property type="evidence" value="ECO:0007669"/>
    <property type="project" value="TreeGrafter"/>
</dbReference>
<sequence length="119" mass="13478">MKESNLKGIPYKNLKGRTALIKFTPDIEVAKYKAAPIRTSSGIRGQIDEVCDKNKIFSSVAKREGIAKCTFEKGICMSDIVFMRMLRQVEVPRFYSPFSAALEPRDCIVPDNNKEKVIF</sequence>
<protein>
    <recommendedName>
        <fullName evidence="1">Ribosome biogenesis protein BMS1/TSR1 C-terminal domain-containing protein</fullName>
    </recommendedName>
</protein>
<dbReference type="PANTHER" id="PTHR12858:SF2">
    <property type="entry name" value="RIBOSOME BIOGENESIS PROTEIN BMS1 HOMOLOG"/>
    <property type="match status" value="1"/>
</dbReference>